<evidence type="ECO:0000313" key="2">
    <source>
        <dbReference type="EMBL" id="GDY68906.1"/>
    </source>
</evidence>
<protein>
    <recommendedName>
        <fullName evidence="4">Aminoacyl-tRNA synthetase class II (D/K/N) domain-containing protein</fullName>
    </recommendedName>
</protein>
<dbReference type="InterPro" id="IPR045864">
    <property type="entry name" value="aa-tRNA-synth_II/BPL/LPL"/>
</dbReference>
<dbReference type="AlphaFoldDB" id="A0A4D4MAI9"/>
<accession>A0A4D4MAI9</accession>
<evidence type="ECO:0000313" key="3">
    <source>
        <dbReference type="Proteomes" id="UP000302139"/>
    </source>
</evidence>
<feature type="compositionally biased region" description="Polar residues" evidence="1">
    <location>
        <begin position="156"/>
        <end position="180"/>
    </location>
</feature>
<organism evidence="2 3">
    <name type="scientific">Streptomyces avermitilis</name>
    <dbReference type="NCBI Taxonomy" id="33903"/>
    <lineage>
        <taxon>Bacteria</taxon>
        <taxon>Bacillati</taxon>
        <taxon>Actinomycetota</taxon>
        <taxon>Actinomycetes</taxon>
        <taxon>Kitasatosporales</taxon>
        <taxon>Streptomycetaceae</taxon>
        <taxon>Streptomyces</taxon>
    </lineage>
</organism>
<name>A0A4D4MAI9_STRAX</name>
<feature type="compositionally biased region" description="Basic and acidic residues" evidence="1">
    <location>
        <begin position="137"/>
        <end position="147"/>
    </location>
</feature>
<feature type="region of interest" description="Disordered" evidence="1">
    <location>
        <begin position="123"/>
        <end position="180"/>
    </location>
</feature>
<dbReference type="EMBL" id="BJHX01000001">
    <property type="protein sequence ID" value="GDY68906.1"/>
    <property type="molecule type" value="Genomic_DNA"/>
</dbReference>
<sequence>MGADVPFKTVVGQFVEREPEAQSTGAALLLTEYPVGGDEPCARLAPSNRFELSVDGIEVVHGYEDEPDRAACVERARAVDLYDDEQALAWEAIDAGRVSAGSVGLGIGIGIGIERLCMAASGVKTSPSSSSRHRSDRRSPTGREPRCPCRCARSTRAASVPSSTATSHPSWREPFNSTGC</sequence>
<reference evidence="2 3" key="1">
    <citation type="submission" date="2019-04" db="EMBL/GenBank/DDBJ databases">
        <title>Draft genome sequences of Streptomyces avermitilis NBRC 14893.</title>
        <authorList>
            <person name="Komaki H."/>
            <person name="Tamura T."/>
            <person name="Hosoyama A."/>
        </authorList>
    </citation>
    <scope>NUCLEOTIDE SEQUENCE [LARGE SCALE GENOMIC DNA]</scope>
    <source>
        <strain evidence="2 3">NBRC 14893</strain>
    </source>
</reference>
<dbReference type="Proteomes" id="UP000302139">
    <property type="component" value="Unassembled WGS sequence"/>
</dbReference>
<dbReference type="SUPFAM" id="SSF55681">
    <property type="entry name" value="Class II aaRS and biotin synthetases"/>
    <property type="match status" value="1"/>
</dbReference>
<proteinExistence type="predicted"/>
<evidence type="ECO:0008006" key="4">
    <source>
        <dbReference type="Google" id="ProtNLM"/>
    </source>
</evidence>
<evidence type="ECO:0000256" key="1">
    <source>
        <dbReference type="SAM" id="MobiDB-lite"/>
    </source>
</evidence>
<dbReference type="Gene3D" id="3.30.930.10">
    <property type="entry name" value="Bira Bifunctional Protein, Domain 2"/>
    <property type="match status" value="1"/>
</dbReference>
<comment type="caution">
    <text evidence="2">The sequence shown here is derived from an EMBL/GenBank/DDBJ whole genome shotgun (WGS) entry which is preliminary data.</text>
</comment>
<gene>
    <name evidence="2" type="ORF">SAV14893_082990</name>
</gene>